<dbReference type="PROSITE" id="PS00166">
    <property type="entry name" value="ENOYL_COA_HYDRATASE"/>
    <property type="match status" value="1"/>
</dbReference>
<comment type="caution">
    <text evidence="3">The sequence shown here is derived from an EMBL/GenBank/DDBJ whole genome shotgun (WGS) entry which is preliminary data.</text>
</comment>
<sequence>MYEGLQYEMSDGVGTITLDRPQYKNAIDIPMRSSLRELLRALRQERELKVLVLTGAGGNFCSGGDLNALRNSAAAGEATAPGRRQRLVDLHDVVASLVEFDRPVIAAVEGVAYGAGLGLAMTADLVLAADDARFCMAFGRLGAVADFGTFYTLPRLVGVQRAKELLFSAREFGAAEARAMGLVLETHPASQVQERARAIARCLAEASPVALSITKRALNVSLRSDLQTMLMLESDGQGVAMSTDYHTMALQRFFDKKGPPFQWPAQRP</sequence>
<dbReference type="EMBL" id="POQS01000003">
    <property type="protein sequence ID" value="PND33445.1"/>
    <property type="molecule type" value="Genomic_DNA"/>
</dbReference>
<protein>
    <submittedName>
        <fullName evidence="3">Enoyl-CoA hydratase/isomerase family protein</fullName>
    </submittedName>
</protein>
<dbReference type="CDD" id="cd06558">
    <property type="entry name" value="crotonase-like"/>
    <property type="match status" value="1"/>
</dbReference>
<evidence type="ECO:0000256" key="2">
    <source>
        <dbReference type="RuleBase" id="RU003707"/>
    </source>
</evidence>
<accession>A0A2N8KJ07</accession>
<evidence type="ECO:0000256" key="1">
    <source>
        <dbReference type="ARBA" id="ARBA00005254"/>
    </source>
</evidence>
<dbReference type="InterPro" id="IPR014748">
    <property type="entry name" value="Enoyl-CoA_hydra_C"/>
</dbReference>
<dbReference type="GO" id="GO:0016853">
    <property type="term" value="F:isomerase activity"/>
    <property type="evidence" value="ECO:0007669"/>
    <property type="project" value="UniProtKB-KW"/>
</dbReference>
<keyword evidence="3" id="KW-0413">Isomerase</keyword>
<reference evidence="3 4" key="1">
    <citation type="submission" date="2018-01" db="EMBL/GenBank/DDBJ databases">
        <title>The draft genome of an aniline degradation strain ANB-1.</title>
        <authorList>
            <person name="Zhang L."/>
            <person name="Jiang J."/>
        </authorList>
    </citation>
    <scope>NUCLEOTIDE SEQUENCE [LARGE SCALE GENOMIC DNA]</scope>
    <source>
        <strain evidence="3 4">ANB-1</strain>
    </source>
</reference>
<dbReference type="Proteomes" id="UP000235994">
    <property type="component" value="Unassembled WGS sequence"/>
</dbReference>
<dbReference type="Gene3D" id="1.10.12.10">
    <property type="entry name" value="Lyase 2-enoyl-coa Hydratase, Chain A, domain 2"/>
    <property type="match status" value="1"/>
</dbReference>
<dbReference type="RefSeq" id="WP_102773231.1">
    <property type="nucleotide sequence ID" value="NZ_POQS01000003.1"/>
</dbReference>
<comment type="similarity">
    <text evidence="1 2">Belongs to the enoyl-CoA hydratase/isomerase family.</text>
</comment>
<keyword evidence="4" id="KW-1185">Reference proteome</keyword>
<dbReference type="PANTHER" id="PTHR43459:SF1">
    <property type="entry name" value="EG:BACN32G11.4 PROTEIN"/>
    <property type="match status" value="1"/>
</dbReference>
<evidence type="ECO:0000313" key="4">
    <source>
        <dbReference type="Proteomes" id="UP000235994"/>
    </source>
</evidence>
<dbReference type="Pfam" id="PF00378">
    <property type="entry name" value="ECH_1"/>
    <property type="match status" value="1"/>
</dbReference>
<dbReference type="PANTHER" id="PTHR43459">
    <property type="entry name" value="ENOYL-COA HYDRATASE"/>
    <property type="match status" value="1"/>
</dbReference>
<organism evidence="3 4">
    <name type="scientific">Achromobacter pulmonis</name>
    <dbReference type="NCBI Taxonomy" id="1389932"/>
    <lineage>
        <taxon>Bacteria</taxon>
        <taxon>Pseudomonadati</taxon>
        <taxon>Pseudomonadota</taxon>
        <taxon>Betaproteobacteria</taxon>
        <taxon>Burkholderiales</taxon>
        <taxon>Alcaligenaceae</taxon>
        <taxon>Achromobacter</taxon>
    </lineage>
</organism>
<evidence type="ECO:0000313" key="3">
    <source>
        <dbReference type="EMBL" id="PND33445.1"/>
    </source>
</evidence>
<dbReference type="InterPro" id="IPR029045">
    <property type="entry name" value="ClpP/crotonase-like_dom_sf"/>
</dbReference>
<name>A0A2N8KJ07_9BURK</name>
<proteinExistence type="inferred from homology"/>
<dbReference type="InterPro" id="IPR018376">
    <property type="entry name" value="Enoyl-CoA_hyd/isom_CS"/>
</dbReference>
<dbReference type="Gene3D" id="3.90.226.10">
    <property type="entry name" value="2-enoyl-CoA Hydratase, Chain A, domain 1"/>
    <property type="match status" value="1"/>
</dbReference>
<dbReference type="InterPro" id="IPR001753">
    <property type="entry name" value="Enoyl-CoA_hydra/iso"/>
</dbReference>
<dbReference type="SUPFAM" id="SSF52096">
    <property type="entry name" value="ClpP/crotonase"/>
    <property type="match status" value="1"/>
</dbReference>
<dbReference type="AlphaFoldDB" id="A0A2N8KJ07"/>
<gene>
    <name evidence="3" type="ORF">C1I89_13265</name>
</gene>